<dbReference type="Proteomes" id="UP000321570">
    <property type="component" value="Unassembled WGS sequence"/>
</dbReference>
<dbReference type="AlphaFoldDB" id="A0A564XYZ2"/>
<protein>
    <submittedName>
        <fullName evidence="1">Uncharacterized protein</fullName>
    </submittedName>
</protein>
<evidence type="ECO:0000313" key="1">
    <source>
        <dbReference type="EMBL" id="VUZ40247.1"/>
    </source>
</evidence>
<name>A0A564XYZ2_HYMDI</name>
<proteinExistence type="predicted"/>
<gene>
    <name evidence="1" type="ORF">WMSIL1_LOCUS1529</name>
</gene>
<organism evidence="1 2">
    <name type="scientific">Hymenolepis diminuta</name>
    <name type="common">Rat tapeworm</name>
    <dbReference type="NCBI Taxonomy" id="6216"/>
    <lineage>
        <taxon>Eukaryota</taxon>
        <taxon>Metazoa</taxon>
        <taxon>Spiralia</taxon>
        <taxon>Lophotrochozoa</taxon>
        <taxon>Platyhelminthes</taxon>
        <taxon>Cestoda</taxon>
        <taxon>Eucestoda</taxon>
        <taxon>Cyclophyllidea</taxon>
        <taxon>Hymenolepididae</taxon>
        <taxon>Hymenolepis</taxon>
    </lineage>
</organism>
<dbReference type="EMBL" id="CABIJS010000033">
    <property type="protein sequence ID" value="VUZ40247.1"/>
    <property type="molecule type" value="Genomic_DNA"/>
</dbReference>
<reference evidence="1 2" key="1">
    <citation type="submission" date="2019-07" db="EMBL/GenBank/DDBJ databases">
        <authorList>
            <person name="Jastrzebski P J."/>
            <person name="Paukszto L."/>
            <person name="Jastrzebski P J."/>
        </authorList>
    </citation>
    <scope>NUCLEOTIDE SEQUENCE [LARGE SCALE GENOMIC DNA]</scope>
    <source>
        <strain evidence="1 2">WMS-il1</strain>
    </source>
</reference>
<keyword evidence="2" id="KW-1185">Reference proteome</keyword>
<accession>A0A564XYZ2</accession>
<sequence length="144" mass="16588">MAASVSVERNVQHILVESIRNTPVSAVEIQKETEKDTVLQKAAKNPIRQDPVLWPQTETSWTRLHVDFAGTHHNQLRRRLVETTSDKRYLSLHSLLDTFNLTHVIPPRSQIIDQVTVPSHTARTRWKPSRLQIYPCSKAYGRFA</sequence>
<evidence type="ECO:0000313" key="2">
    <source>
        <dbReference type="Proteomes" id="UP000321570"/>
    </source>
</evidence>